<keyword evidence="1" id="KW-0812">Transmembrane</keyword>
<name>A0ABQ3XKD7_9ACTN</name>
<keyword evidence="3" id="KW-1185">Reference proteome</keyword>
<evidence type="ECO:0000313" key="3">
    <source>
        <dbReference type="Proteomes" id="UP000612282"/>
    </source>
</evidence>
<keyword evidence="1" id="KW-1133">Transmembrane helix</keyword>
<dbReference type="Proteomes" id="UP000612282">
    <property type="component" value="Unassembled WGS sequence"/>
</dbReference>
<comment type="caution">
    <text evidence="2">The sequence shown here is derived from an EMBL/GenBank/DDBJ whole genome shotgun (WGS) entry which is preliminary data.</text>
</comment>
<evidence type="ECO:0000313" key="2">
    <source>
        <dbReference type="EMBL" id="GID58964.1"/>
    </source>
</evidence>
<proteinExistence type="predicted"/>
<evidence type="ECO:0000256" key="1">
    <source>
        <dbReference type="SAM" id="Phobius"/>
    </source>
</evidence>
<accession>A0ABQ3XKD7</accession>
<sequence>MSSTGNPNSGNQYNVGQNVYATQKGKITVNHGAAPPSGKPVLILLGLDVIFFFYGMFAYTGDNTSGDTWRAGIFLLLVFVTLSTLGRWFRRRWR</sequence>
<protein>
    <submittedName>
        <fullName evidence="2">Uncharacterized protein</fullName>
    </submittedName>
</protein>
<dbReference type="EMBL" id="BOMG01000093">
    <property type="protein sequence ID" value="GID58964.1"/>
    <property type="molecule type" value="Genomic_DNA"/>
</dbReference>
<dbReference type="RefSeq" id="WP_203804489.1">
    <property type="nucleotide sequence ID" value="NZ_BAAAQE010000093.1"/>
</dbReference>
<gene>
    <name evidence="2" type="ORF">Aco03nite_073680</name>
</gene>
<feature type="transmembrane region" description="Helical" evidence="1">
    <location>
        <begin position="71"/>
        <end position="89"/>
    </location>
</feature>
<feature type="transmembrane region" description="Helical" evidence="1">
    <location>
        <begin position="41"/>
        <end position="59"/>
    </location>
</feature>
<organism evidence="2 3">
    <name type="scientific">Actinoplanes couchii</name>
    <dbReference type="NCBI Taxonomy" id="403638"/>
    <lineage>
        <taxon>Bacteria</taxon>
        <taxon>Bacillati</taxon>
        <taxon>Actinomycetota</taxon>
        <taxon>Actinomycetes</taxon>
        <taxon>Micromonosporales</taxon>
        <taxon>Micromonosporaceae</taxon>
        <taxon>Actinoplanes</taxon>
    </lineage>
</organism>
<keyword evidence="1" id="KW-0472">Membrane</keyword>
<reference evidence="2 3" key="1">
    <citation type="submission" date="2021-01" db="EMBL/GenBank/DDBJ databases">
        <title>Whole genome shotgun sequence of Actinoplanes couchii NBRC 106145.</title>
        <authorList>
            <person name="Komaki H."/>
            <person name="Tamura T."/>
        </authorList>
    </citation>
    <scope>NUCLEOTIDE SEQUENCE [LARGE SCALE GENOMIC DNA]</scope>
    <source>
        <strain evidence="2 3">NBRC 106145</strain>
    </source>
</reference>